<evidence type="ECO:0000313" key="2">
    <source>
        <dbReference type="EMBL" id="KYM87295.1"/>
    </source>
</evidence>
<reference evidence="2 3" key="1">
    <citation type="submission" date="2015-09" db="EMBL/GenBank/DDBJ databases">
        <title>Atta colombica WGS genome.</title>
        <authorList>
            <person name="Nygaard S."/>
            <person name="Hu H."/>
            <person name="Boomsma J."/>
            <person name="Zhang G."/>
        </authorList>
    </citation>
    <scope>NUCLEOTIDE SEQUENCE [LARGE SCALE GENOMIC DNA]</scope>
    <source>
        <strain evidence="2">Treedump-2</strain>
        <tissue evidence="2">Whole body</tissue>
    </source>
</reference>
<evidence type="ECO:0000256" key="1">
    <source>
        <dbReference type="SAM" id="MobiDB-lite"/>
    </source>
</evidence>
<feature type="region of interest" description="Disordered" evidence="1">
    <location>
        <begin position="476"/>
        <end position="500"/>
    </location>
</feature>
<feature type="compositionally biased region" description="Polar residues" evidence="1">
    <location>
        <begin position="416"/>
        <end position="444"/>
    </location>
</feature>
<dbReference type="AlphaFoldDB" id="A0A195BMU1"/>
<gene>
    <name evidence="2" type="ORF">ALC53_03481</name>
</gene>
<feature type="compositionally biased region" description="Basic residues" evidence="1">
    <location>
        <begin position="315"/>
        <end position="331"/>
    </location>
</feature>
<feature type="compositionally biased region" description="Basic and acidic residues" evidence="1">
    <location>
        <begin position="735"/>
        <end position="744"/>
    </location>
</feature>
<feature type="compositionally biased region" description="Basic and acidic residues" evidence="1">
    <location>
        <begin position="751"/>
        <end position="777"/>
    </location>
</feature>
<dbReference type="STRING" id="520822.A0A195BMU1"/>
<feature type="region of interest" description="Disordered" evidence="1">
    <location>
        <begin position="534"/>
        <end position="563"/>
    </location>
</feature>
<keyword evidence="3" id="KW-1185">Reference proteome</keyword>
<organism evidence="2 3">
    <name type="scientific">Atta colombica</name>
    <dbReference type="NCBI Taxonomy" id="520822"/>
    <lineage>
        <taxon>Eukaryota</taxon>
        <taxon>Metazoa</taxon>
        <taxon>Ecdysozoa</taxon>
        <taxon>Arthropoda</taxon>
        <taxon>Hexapoda</taxon>
        <taxon>Insecta</taxon>
        <taxon>Pterygota</taxon>
        <taxon>Neoptera</taxon>
        <taxon>Endopterygota</taxon>
        <taxon>Hymenoptera</taxon>
        <taxon>Apocrita</taxon>
        <taxon>Aculeata</taxon>
        <taxon>Formicoidea</taxon>
        <taxon>Formicidae</taxon>
        <taxon>Myrmicinae</taxon>
        <taxon>Atta</taxon>
    </lineage>
</organism>
<sequence>MVVSHRESSISSNIRAIIEQLNLNPVERRRLIDKTRQGSNARCRSFPDGIVVESQAPKISIGVYGGKDRNTEYEIPTPISKTAIAVRKIEIERSRSKAETRQRLPPQKKEAHIVCQVKKEVPAVPVKKEAPATSVKRESRMEHTNEELKSKFECQPIVSIGCFTKDTIFNKDTSLNKDMFLNKDASLNKDTSLNKDESRVTMPVPIKIQPKSQRAIKGEHVARIDVGTIEDKVTDVSMMSIRPLFKIEDRLRLRQLDTTVTVRIHQTTRELTKELSRVEDAIEITRSMKDTVDRIVPVAKEDLPQLESASLSHTAAHHRISVRPKNRRPPRRTMTTTSPNNAAPSSPSIPPTIAEDTLDSLEQQEQQQQLLQSTSNAPSPTEPPRAIGVTRKSSSRLSRNSDIFEELESKLPRKPSATSLSPDSLDATTASRSSAEINSIATEEQQAEVRWIPVARRPSNRISKGSDVFEELEAKLPRRRSSSNRLSKSPDSLDSSPGCWFSKSTEDGFDKLMEYEQTAKPVASVRRQLLNPISKSTDRVSKSSDSLEAIEPLASDDSMERRRSSFDFRARRNSKAMSKSSESFDLLEQSDCTGEEISQELQKRSSVSDINLSRGRRLSKSISKSSENFERIDMNDMKDDVEAELILDDDAPKMGCRRSSKRMSSESSDNLDVEDRLENRRVRRTPKRIPSTSIVDMVVSGDDHEGEKRPTPTRKPSRLQKSSESSELGSTDTLDSERRNKSSESTETLDSLEKDLEQDRKEEEITDSVIDRREKNDSWSSRNVPATDSDQTSMGDDTEDSKSLISADNKYYWRQSSEPVSKENLGIQQLLAITIMTRVTDNGNNQRGSIIYPKKKQMSTSQPSSPVAKQEDTKMLFDNLLVSNKNDEDLQNMLNGNISEVSTDTKSFKEKLIMFEKLGK</sequence>
<feature type="compositionally biased region" description="Basic and acidic residues" evidence="1">
    <location>
        <begin position="701"/>
        <end position="710"/>
    </location>
</feature>
<feature type="compositionally biased region" description="Low complexity" evidence="1">
    <location>
        <begin position="332"/>
        <end position="375"/>
    </location>
</feature>
<name>A0A195BMU1_9HYME</name>
<feature type="compositionally biased region" description="Polar residues" evidence="1">
    <location>
        <begin position="391"/>
        <end position="401"/>
    </location>
</feature>
<feature type="compositionally biased region" description="Low complexity" evidence="1">
    <location>
        <begin position="483"/>
        <end position="497"/>
    </location>
</feature>
<feature type="region of interest" description="Disordered" evidence="1">
    <location>
        <begin position="306"/>
        <end position="445"/>
    </location>
</feature>
<feature type="compositionally biased region" description="Polar residues" evidence="1">
    <location>
        <begin position="778"/>
        <end position="795"/>
    </location>
</feature>
<evidence type="ECO:0000313" key="3">
    <source>
        <dbReference type="Proteomes" id="UP000078540"/>
    </source>
</evidence>
<dbReference type="Proteomes" id="UP000078540">
    <property type="component" value="Unassembled WGS sequence"/>
</dbReference>
<proteinExistence type="predicted"/>
<feature type="compositionally biased region" description="Polar residues" evidence="1">
    <location>
        <begin position="719"/>
        <end position="733"/>
    </location>
</feature>
<feature type="region of interest" description="Disordered" evidence="1">
    <location>
        <begin position="643"/>
        <end position="802"/>
    </location>
</feature>
<protein>
    <submittedName>
        <fullName evidence="2">Uncharacterized protein</fullName>
    </submittedName>
</protein>
<accession>A0A195BMU1</accession>
<dbReference type="EMBL" id="KQ976433">
    <property type="protein sequence ID" value="KYM87295.1"/>
    <property type="molecule type" value="Genomic_DNA"/>
</dbReference>